<dbReference type="PROSITE" id="PS01186">
    <property type="entry name" value="EGF_2"/>
    <property type="match status" value="3"/>
</dbReference>
<keyword evidence="7" id="KW-1133">Transmembrane helix</keyword>
<feature type="compositionally biased region" description="Pro residues" evidence="6">
    <location>
        <begin position="926"/>
        <end position="937"/>
    </location>
</feature>
<evidence type="ECO:0000256" key="3">
    <source>
        <dbReference type="ARBA" id="ARBA00022737"/>
    </source>
</evidence>
<dbReference type="InterPro" id="IPR051216">
    <property type="entry name" value="Teneurin"/>
</dbReference>
<evidence type="ECO:0000256" key="7">
    <source>
        <dbReference type="SAM" id="Phobius"/>
    </source>
</evidence>
<feature type="transmembrane region" description="Helical" evidence="7">
    <location>
        <begin position="44"/>
        <end position="71"/>
    </location>
</feature>
<dbReference type="GO" id="GO:0046982">
    <property type="term" value="F:protein heterodimerization activity"/>
    <property type="evidence" value="ECO:0007669"/>
    <property type="project" value="TreeGrafter"/>
</dbReference>
<dbReference type="Pfam" id="PF25021">
    <property type="entry name" value="TEN_NHL"/>
    <property type="match status" value="1"/>
</dbReference>
<feature type="disulfide bond" evidence="5">
    <location>
        <begin position="420"/>
        <end position="429"/>
    </location>
</feature>
<evidence type="ECO:0000256" key="4">
    <source>
        <dbReference type="ARBA" id="ARBA00023157"/>
    </source>
</evidence>
<dbReference type="InterPro" id="IPR022385">
    <property type="entry name" value="Rhs_assc_core"/>
</dbReference>
<dbReference type="SUPFAM" id="SSF63829">
    <property type="entry name" value="Calcium-dependent phosphotriesterase"/>
    <property type="match status" value="2"/>
</dbReference>
<dbReference type="NCBIfam" id="TIGR03696">
    <property type="entry name" value="Rhs_assc_core"/>
    <property type="match status" value="1"/>
</dbReference>
<dbReference type="GO" id="GO:0050839">
    <property type="term" value="F:cell adhesion molecule binding"/>
    <property type="evidence" value="ECO:0007669"/>
    <property type="project" value="TreeGrafter"/>
</dbReference>
<dbReference type="CDD" id="cd00055">
    <property type="entry name" value="EGF_Lam"/>
    <property type="match status" value="1"/>
</dbReference>
<evidence type="ECO:0000256" key="1">
    <source>
        <dbReference type="ARBA" id="ARBA00008902"/>
    </source>
</evidence>
<keyword evidence="9" id="KW-1185">Reference proteome</keyword>
<feature type="compositionally biased region" description="Low complexity" evidence="6">
    <location>
        <begin position="99"/>
        <end position="117"/>
    </location>
</feature>
<dbReference type="InterPro" id="IPR056823">
    <property type="entry name" value="TEN-like_YD-shell"/>
</dbReference>
<comment type="similarity">
    <text evidence="1">Belongs to the glycosyl hydrolase 23 family.</text>
</comment>
<dbReference type="PROSITE" id="PS50026">
    <property type="entry name" value="EGF_3"/>
    <property type="match status" value="3"/>
</dbReference>
<dbReference type="GO" id="GO:0003796">
    <property type="term" value="F:lysozyme activity"/>
    <property type="evidence" value="ECO:0007669"/>
    <property type="project" value="InterPro"/>
</dbReference>
<dbReference type="Pfam" id="PF25024">
    <property type="entry name" value="EGF_TEN"/>
    <property type="match status" value="1"/>
</dbReference>
<evidence type="ECO:0000256" key="5">
    <source>
        <dbReference type="PROSITE-ProRule" id="PRU00076"/>
    </source>
</evidence>
<dbReference type="Gene3D" id="1.10.530.10">
    <property type="match status" value="1"/>
</dbReference>
<keyword evidence="7" id="KW-0472">Membrane</keyword>
<dbReference type="OrthoDB" id="10051436at2759"/>
<feature type="region of interest" description="Disordered" evidence="6">
    <location>
        <begin position="2461"/>
        <end position="2575"/>
    </location>
</feature>
<evidence type="ECO:0000256" key="6">
    <source>
        <dbReference type="SAM" id="MobiDB-lite"/>
    </source>
</evidence>
<dbReference type="SUPFAM" id="SSF53955">
    <property type="entry name" value="Lysozyme-like"/>
    <property type="match status" value="1"/>
</dbReference>
<dbReference type="Gene3D" id="2.120.10.30">
    <property type="entry name" value="TolB, C-terminal domain"/>
    <property type="match status" value="2"/>
</dbReference>
<keyword evidence="3" id="KW-0677">Repeat</keyword>
<evidence type="ECO:0000256" key="2">
    <source>
        <dbReference type="ARBA" id="ARBA00022536"/>
    </source>
</evidence>
<comment type="caution">
    <text evidence="5">Lacks conserved residue(s) required for the propagation of feature annotation.</text>
</comment>
<feature type="disulfide bond" evidence="5">
    <location>
        <begin position="517"/>
        <end position="526"/>
    </location>
</feature>
<dbReference type="Gene3D" id="2.180.10.10">
    <property type="entry name" value="RHS repeat-associated core"/>
    <property type="match status" value="1"/>
</dbReference>
<feature type="region of interest" description="Disordered" evidence="6">
    <location>
        <begin position="82"/>
        <end position="121"/>
    </location>
</feature>
<dbReference type="GO" id="GO:0043005">
    <property type="term" value="C:neuron projection"/>
    <property type="evidence" value="ECO:0007669"/>
    <property type="project" value="TreeGrafter"/>
</dbReference>
<dbReference type="GeneID" id="109462037"/>
<dbReference type="Pfam" id="PF23106">
    <property type="entry name" value="EGF_Teneurin"/>
    <property type="match status" value="1"/>
</dbReference>
<dbReference type="Proteomes" id="UP000515135">
    <property type="component" value="Unplaced"/>
</dbReference>
<dbReference type="CDD" id="cd00054">
    <property type="entry name" value="EGF_CA"/>
    <property type="match status" value="1"/>
</dbReference>
<feature type="disulfide bond" evidence="5">
    <location>
        <begin position="496"/>
        <end position="506"/>
    </location>
</feature>
<protein>
    <submittedName>
        <fullName evidence="10">Uncharacterized protein LOC109462037</fullName>
    </submittedName>
</protein>
<keyword evidence="7" id="KW-0812">Transmembrane</keyword>
<dbReference type="PRINTS" id="PR00749">
    <property type="entry name" value="LYSOZYMEG"/>
</dbReference>
<sequence length="7569" mass="818139">MSSPTDQPEEISLHETDIGALDKNTGRRADFASKKTSTSRSGGWKIATIVLSVLFFLLLGTLIAIIVIFVIGRAGKVGNGGSMDVPTDTTKTEPTVPGTPAITSSLPSTTPSPSYPSTMPPTVLPGQPVALRIPAGELGFYSMDLSARSEVSMELDIPGDVPAHVAVYGCQGCRPTHVTYDVVQTSSASNVERQKRATTTIDFPGHTFEGNWIFAVYNGAGQALKGTITFVTTEASCPNDCFNNGVCTDGTCACEAGWAGDDCSVELCDPADCNGNGVCVSGSCRCFNGWQDSGCDTAFRPCPADCSGQGTCNNVTGQCDCRTPYKGVDCSQTDCNPRDCNSRGVCINGTCSCEAGWKGEACEEGACIPPDCNENGACTEGTCRCFHGWQGAACDTQYRRCPSDCSGSGVCNNVTGICTCERLSTGLDCSEKLCADCSLEHGSCEDGDCVCDEGWGGPSCRQLLCNEVCGIRGTCVNGTCHCNRGWKGPECSQDACNETCSDNGECVRTNGEWGCSCDRGFVGTYCGTVSETNCADNLDDDGDLLVDCDDPDCCNDMSCVDDPACLSAPPLEQLAAADTNITQAAGRSFYDQVKFLFQNGSVQKDVSPDAVDNERVAVLRGHVTTRDGSALPGVTVSLLDTPALGHTLTSTDGGYEFVLNGGNVDTLVFRRRNMIGTQRTVRPRIQSYNQVDPVAMIPVDTKVTEVDLQSSDIQVVEGTVVEDEAGSRKPVLMFEPGTGVTITAKNGTQNKGGSTIQRPRVRVTEYTVGDSGEEAMPAQLPAFTGYTYAVEMSLDEASVNGSTDVNFNQSLPFYVNNFLGFPVGSAVPTGYYDRSGGRWIASENGRVIQLLDSSDPRKASLDVHGNGQAANETERHELGITDNELERLAMLYNPGDTLWRVRIPHFTPWDCNWPYGPPDDGFGPGDRPPPSSPPNPCPGTGGGGSSTRGRNRKKRASGDDNNRSNFLLNSDYWQQFFPYIPAGIDPGEHGPYPAVTANIYSEEEDLEGATIYDGEQRRERLTSRPGEASVPIPGTDFQLMYSHTRHSGFKQVTRIPLIGDEVPPSLKAIRLEITVAGKTTTKSLPPEPNLYEDFIWDGLDAYGREVKGRVNMKVRLGYEYGLVYYSVPSEFTQSFNRFSSADQTSRVSRAGRTVSYWTERDIPLTRSIQASDLAGWSLDIHHTYDGQNGILHLGTGGSISVVDQTKVLETAVGSDTRAPIDCLSCGEGDGEETQLRSPVALTTGPDGSVFIGDYNFIRRLWPNGTVTTVTRLRTSRPQYVYYLASSLKDNVIFVSDPDARQVFKVATDEERPSLSVVAGTGEKCPPWEDSCGDGGLAMQATFNTLKGIAVGEEDTIFIVDNRRIRQIGPDGYIEPYIGTNDLTKFSHSSGSELRNTLIDQTSLTWPTHIAVTRGGDELYIVDQDVVIRLTRDGRTKVIVGQQAFRPPGAGLNVEDTNTKALNSKLVNPQGIAISQDGNIFIAETDFDSLHRVRLLDPDGGIRLIAGRQSDCDCRQSSCDCFKQDGKLAVQSKLHTPTALAVTPDGTLYIADQGNYRIRKMRAHISGGLTDGHFVIPGTNPSQAYIFDFTGQHIQTVDITRNQPVYEFGYKDNRQLTSILLPSTNKTMLIDRDDNGTPHTIRAPYRQNLYLEKNNEGLLSALADNTGRQIQLTYQNGGLLTAIQSPSGYRRMMAYNPTGSVLRQFDNQGVTKFYGKNFGRQSTVLKTSTRLGEEDLEVDESVPGITRTTVRVGGRKIKETRRNSADGTTSTVNADRSRVVVEMAPHPVWGNQVSLVSSNNIVLPTGELLTTQYEYSAILEVDNNPLTMKMNKTVTKVNGNAVSSEEYHRDSLTKSYFREPSRELVRRETWDDSGRRVLLEQPHRGMYNTTYFYNNNSNLLTRLEIGEKWVEYEYNDLGDIIEERTSSGKTVFYVWNPEGKRTHMVTNAGRLYEFGYGSSGGLVSITMPSGAKHTLKTRIRANAKDIVYLTPNSTQGTVMDTFNIDNKLVQRVMPGEETVSYWYDASSRKTSEAFDTTFICFVHQGDDDNVDEITRYENRRVKSTLLYEYNAHLMTRMLVVYEDDLDAQFSFSYGDRLTLNRIDETVYGRRKAIDIEYDEYNELRKEGSFRYSNQNPWTEEVTDGTLTCTYIHDGYGRAVEHRCKIANKDVFILKSLYNNRSLIAVQNVDVAGNVTVLSYEYDEDEQLVSVRENDILTELYSYDLNGNRVWWLDHLDTNHTATYDDQDRIQTYDSKAYNFDDAGFITDYDLEHFEYDSTGQITSAEEEDRYKVLYSYDGLHRRIAVVESTSGEEERYFYGDPFNPFRVTATVQDDQVTKLYYNKQNHVIAMETNDIMRYVMTDHLGSPIAIIDTSGNTVKHVKRTSFGIVLKESGTEIPLSIGFAGGLLDQYSRLTHFTYRDYDAEVGRWTARDPILFESLQPNLYQYVFNNPVNMRDIQGLQGQADPCASSSGGPGSGSGGPGDGSGGPGDGSGGPGDGSGGPGDGSGGPGDGDPGGDGKQPGKLPGSEEGNPSPKGEGDYGDLTKVDATGTSEQTAKQDKLKIKGEAASQKMAKTDKKNVDKYKDIIKKVAKEKKIDPAIIAAIISRETRGGTLLDNNGWGDNGNGFGLMQVDKNSHTPQGGSTSIEHIRQGTDILIENIKTIQRKFPKWTKEQQLKAAMASAVIVLLCMTVWCCAGGSTVRWTAPAGGSWSQQDNWEGQKVPAPDDDVVIELDEVEEGYRSLGCWRDSSNRAIPILEGEDPRLDGHYQARVNATEKCFQVARSRGFSVFAVQNGGQCFGSANGQNTYTRYGTSSACGQDGEGGYYANEVYQIKAFPITVRVDSDTQIRNLHTFPNITLEVVNSLTVNGNMQVDGQLTLFTSDSNKGIEVGNMARVKGSFHWMAGKFSSRARGQLHVEERMQLNPGWGNRHLDARLSGTELYIHGEALVEGSSSSGRLYISNGAKLIVTEGATLNMTGILSLLKENTGSIVNNGSLNIHSTGTVSVVPTIYSIGDVQVLKGVFSCTGSSTWQNVIWVLSEATLKLSGGTHTLQQSSTLLGSGNLDVGARVTVLSKDVQVKNIRVSGGTLDLYTASSELTVAKIEVASRGVFNIHSSGNSSDWLPLHVPEVILQSNNYDYATTTLNCERNLRTKRLHMASGRYQTGLLFKVMGDVAVAENWSWNGGTIQSSGPVTISGSLLIEGSTDGTAKVPVMYLNGPVTTRGSQTININHGGKIFNSAGNVVSIRGSLNLRGSGYFQNNGEVKVEQSSPGTASIALSSFDNFGQTTVSGTPGSGLSISINHGLTGTYHVSENNVLTIVGSSTYVGSVLKDAVLTGGGSLQVNGPEVGFKSIQVSDVSVTAGTVYIGSEQRQSIPSLKVTRGLVVLDESSSATEIDDLVVTGGEVTFNRPTTVHDVEVRSGVLSGDSDINVNGTFVWTGGTLAGRLGSRMTINGNIQVAPSGTLYLNRYLVLKGKSDWVTTNLNLVLTRVFEISSGASLSIHGGGMVFTSSSSDENGALQNYGHIIIDAPYQDLRINTQFRNYASIQIQHGNLFFQRSSVMADAMINSADKSKIVISDGNHEIVTDGTPGIQEWQSTLEVTNGNMWSKNIVWSTINLRRGNVHLDLSGSSASMDSISVTGGSLQITSTTPSSDTPTLTVHNSVTVTNGQLKLLGVNCNVKHLTISHQNARIEIERNLEIKDTFLWDAGTLAGTAFADCEISRTSVPGTLTVTGNGVRYLRTQSMSIQGNGQWFGQGQLRLDSAAELLIAEGASFEHQGGGTYTSQDNLARVVNKGTYKLFSHSDVNMDVKFQNTGQLYVPDTATLSFRADAQLRGQLQADKGSELHLLGGSHLIIDEASTFRGKLSSMSTSVVFYSNGSLEDIQVGAGQTTLKTQLLSMNVSKLSVNGGHLTVEPFRPSNSPTELFVENADIVSGALELNVQTEVRYLSQTGGSVRGSFDIIAEEFEWSSGNVIGDLGIKLSVKHLKCLGTGTKTLQQRSLTLQQSGTFVGDAAGVIDINGHGNFVIAKEANLMITAGVTIHSDLGMFENKGVLINALQSNGKVLTVNGHFRNTGIVKCLDDTLMKVSGTGKWEGALTTGSNATVEIAEGHHLFLSSFEVNGTGKLVVSSGSVTMHACSVSAAVMQISAPVYIHGENRCFIQSLLVTENGVFITNSPSSVGQVQQNGGVVRALSSLTVAEYDLVRGTLQSHNVTEVDQLQWSSGTITGGKLYAGTLMLTQGTEKIASQVTVVVLKSCVWAEEFDQTLGLRGNSALIISQRASMDVNGIAALSSETSDSYRGRLENHGQINVKQAFTSSAEFINFGNLSVSEGTMLVTKKSENRGYIKIGRNSEVKLRDHFSYPSSVIEGDGKLTLTQGTIRLSTDTLKQNTIHVTGAIVSIVLTSGHAFSPKEVRITGGQVDFLGNKDNNFELESLAIAGGTVKIHRPCNISKLAMTGGSLSIMAPTDLAEFDFFAGQLVGVSDLGSLTVNMLMLHNYKNKDGTGKILQAIVMEIRQQFRWLAPINEDTVGMQDGSVIRLLSDCETTLQGQLEFQGNSETIQNNGDFVVYGSEENLPHRTTSIRIGPHFNNAGTVWVQESTMVSFQSTAHISGSMVAYRNANVEFVNHYSTASQNITGGRLTVRNSNLWIMSNNFTTININSGGHVNFVSTADPVHDSFVEEVSLIRGSVNFNSDVSIGVFEVTGGTVKSTSPNGVIRSQQLTFHEDTESSTIEDCNVSGRGIHFIGSNVALMTSSLHIQHSGVARNSVQLDMLNSSVLVEEGATLAIKHKMAVRKTGVEESSILDVTGTVHVEGPQFVSSAVVVLQTTGKFTVTKDSSELDIHITGRSSGTFNINCTDPTITIRGPGDLVLDKGSFIGPNAMINVHGGHAVITTGIEHQLLEGSGLKITLQGTGSMTLNSSQFSETSNPFTVNEVMLKSLSSNLYLSEAIPKVQKMIIAGGQVHGNAEFDTVILQSNIRLTDCSFDIDHLIIRGGNNDDKEIQASKISILRSLRVETDATITLSQASVLRLASSATFTMENALEITASDVGSEASWFLNEGRIAVSLGAGRILSIGAKFNHSGELLIEDGHLTMSNDSFIQGSQQVGTSSRLTLSAGVHRIERGSSCLVQGKLLVESAAFVEIDSDDMSIESVTSHGSVTLRGETCISGLELSEGNFEVGGNAGFGALDMKTGTLSVKGDMTVNGPVKWQSGTIHLSAGSSLTVNGDFIQAISDGELENQGGTFTISPELACSNFGTTEACSSQQNCTWCVASDMCVQHEQCPSAAAFWTNSAGGEWHAASNWFNDTIPGEGSDAFLTSLSEDYEVRITNAISLQALEIGSQCDHTFSQGCDTMQTLTVQRDLQVDRLLVRRNARLILGGGNLVIGSSLTVEGRMDWRQGTIRGDGRINIMGELTIHQDCYYCHKSLQVPLESYGRITLQTTSNSLTMSPQVNITNAGEIIIKNNGVINGGTIYNEGLIYSTTPTANINSNMVQSGHLVLQQSRLQLGGDAEFSGPNNFDQDSELVLKSGTHVFSFGSTVPSSLTLEGGTTTINTTGNTIRSLHLKNSATVRSDKELQVENIYLERGTLLGNGDYQINTFRWREGNIEGMKSILVTKEMSFLDDRYYYYQRKTMAESTISLQGRALVQGSQATLTMSRNASFEVISSGEIHVPLSTTLSLRCSDGTCRTTNNGYLDVIGNLVISTDLASRGSVAVDGRVDLSGNSEFESGKIWVGSSGTFHLAGNQKDVSIGALVGVDIYGTLSVSVGVVVVSSQKIAYIKNIHCSGGHVRFTNTTNLKTIGTVYVRNSQITLQTGDATGLNVGKIEGRYSGNVILASPTTVSVIVLQENSSPGATIRLDSPKHVYKVLDSVTLNDGQHQIVGTVDDGGTKPTLYIEGQMNLQHYYRHFYFQNVDVSISGTLSHTCRDNRNYGVYLVDGSILTVEESGLAEVGGCNWLHSGSLPTSFTNNGVLKFHDDPTSIHTTFVQNGTMYTTTNTNLHLYGQSILQGNVTIGKNAAVNFRGGSQHHILSDAMHEDSSTLNLLDDNTVLNVSTNDLRLSKVKVDSQGGRLLLFSRSDAGSVNLLELRRGSIQIGFSQLTTDEIFLTTGEISGYDALVWTRKITLHDTYRDSFVRVANLTITEKLLISKNYPSYNRQVTIDSFVTILHSATLVAVTRFTIYGEGEIRNEGTFLIDSTDDQWLDIRVRFVNYGHLQVTNRLVLSNGGSSHGKIYMMPTAKLYFRSSKIYNLTNAGEIVGSGTIYVDSDDPVVYLGGKDDSMENPGKDIGLVVTRGKCYVDFTQARKLVQRMSISGGSIDITASTSDPPYITEVNFLADWNYNVLFTCNIGTSVSIGKLTLRQYRTTGHFGHGCGVVASNMIWYSGIINIPAYFHVIGHLDIKQDRGYKRIIATNMTITATAVADADSTILMSDGSKIDINGSFSTYSNLRFQKEGSGTPRLVIGGQLRLLQRDKTMTVTPGISVINNGNIEVLHGTLSIPSTECNSGTFVVAKDALIHFNSGLTQLGSDCNIDISGVSIAGNSRLEILENGNIWQHITITSGTLALNPNSNITVETLNLNGNVQISGQFRVRKFNLNHQGNMEVTGLVIITEEMVWSGGSLMSNQVQVDGNLYLTSSSTKYLRSGTIVATGTVTLTNPQTLVMQGDARFELQGSMAVHESLRFSGTSQNSFLNAGLINVQAGLNQYGLVVDVNFDSPGVVVVESGKMKVGDNNRDIMSNVHGNLTIKEQAILEMGYGEFTFTNRSILNVGGTISIASAQVKVYSADRSVRISNIKMTSSGTLETTAKDVSIHTAEICSGTLWIHRSAKIETLQICGGRLRPGKSVNVTELLITSGDVFSSSARPKIVARRMGWGAGRVWANDGTTAMTIQVDERLHVFGTSSKYEEYDTVIRVNGQFTMISGGNLYMSRGAIIQLNTDSTASMHHGYMRTQYNPPGRLTNMGDLTIGEYSKATTVELAVQFQMLGKLSIKHGRIRIASGGRLSGSTELFNDGRFEVTGGTLTATGASISGPGDLYVSGGILSLDGGEVHSPISITSGTLQVPTDNRVTTRGAVRIHGGTLTVDGYLECLQDVRYISGSLSGTGIVRLGNQSKILVMSTQSSDRRTTSVRSLQIFGLLEVSSSLEVRSPGVVRNEEEGRIQMTRSGAITGTGRVENYGRLSAGNMHPDIAARISSKFENFWVVEPENSSLILESSTATHKISSRVLGGVATWRNGVTLGGVTEGSVVIQGNCHVGQATVFNGNITWESGTISLQEDQCSTRWYDSSKIMRSDCSEKYVLNTGDIILETSSDKTLSAGVDLVNKGNIKWFSGKMIVGGNVKNLAGGKFEITDESNTDHHIWQNSGNTLDNNGVLLVINTRCLFQDRYGNRRGSLHNKGSLSLREESFLQIDTLTSGGDGAYFEMSMESTVTAAQIIVESGTAYLQGQINSRVHVSGGKLNVGGPNTIGSLSIEGSLFMSNTSVLEVDLLSPLPSVVSDTLTISSDIELHGKLAVTWSSDVPAPNNMDSFPIIAYGGSCRIDGLVTVALDDNVNFNTTCGESFLTVTVIR</sequence>
<dbReference type="InterPro" id="IPR008969">
    <property type="entry name" value="CarboxyPept-like_regulatory"/>
</dbReference>
<accession>A0A6P4Y5W1</accession>
<dbReference type="GO" id="GO:0009253">
    <property type="term" value="P:peptidoglycan catabolic process"/>
    <property type="evidence" value="ECO:0007669"/>
    <property type="project" value="InterPro"/>
</dbReference>
<feature type="domain" description="EGF-like" evidence="8">
    <location>
        <begin position="298"/>
        <end position="331"/>
    </location>
</feature>
<keyword evidence="4 5" id="KW-1015">Disulfide bond</keyword>
<dbReference type="InterPro" id="IPR002152">
    <property type="entry name" value="Glyco_hydro_23"/>
</dbReference>
<dbReference type="SUPFAM" id="SSF49464">
    <property type="entry name" value="Carboxypeptidase regulatory domain-like"/>
    <property type="match status" value="1"/>
</dbReference>
<dbReference type="GO" id="GO:0042803">
    <property type="term" value="F:protein homodimerization activity"/>
    <property type="evidence" value="ECO:0007669"/>
    <property type="project" value="TreeGrafter"/>
</dbReference>
<gene>
    <name evidence="10" type="primary">LOC109462037</name>
</gene>
<proteinExistence type="inferred from homology"/>
<dbReference type="RefSeq" id="XP_019614092.1">
    <property type="nucleotide sequence ID" value="XM_019758533.1"/>
</dbReference>
<dbReference type="GO" id="GO:0048666">
    <property type="term" value="P:neuron development"/>
    <property type="evidence" value="ECO:0007669"/>
    <property type="project" value="TreeGrafter"/>
</dbReference>
<dbReference type="PROSITE" id="PS00022">
    <property type="entry name" value="EGF_1"/>
    <property type="match status" value="4"/>
</dbReference>
<feature type="compositionally biased region" description="Basic and acidic residues" evidence="6">
    <location>
        <begin position="2536"/>
        <end position="2545"/>
    </location>
</feature>
<evidence type="ECO:0000313" key="10">
    <source>
        <dbReference type="RefSeq" id="XP_019614092.1"/>
    </source>
</evidence>
<dbReference type="GO" id="GO:0007157">
    <property type="term" value="P:heterophilic cell-cell adhesion via plasma membrane cell adhesion molecules"/>
    <property type="evidence" value="ECO:0007669"/>
    <property type="project" value="TreeGrafter"/>
</dbReference>
<keyword evidence="2 5" id="KW-0245">EGF-like domain</keyword>
<feature type="disulfide bond" evidence="5">
    <location>
        <begin position="401"/>
        <end position="411"/>
    </location>
</feature>
<dbReference type="InterPro" id="IPR056820">
    <property type="entry name" value="TEN_TTR-like"/>
</dbReference>
<feature type="domain" description="EGF-like" evidence="8">
    <location>
        <begin position="397"/>
        <end position="430"/>
    </location>
</feature>
<feature type="region of interest" description="Disordered" evidence="6">
    <location>
        <begin position="917"/>
        <end position="964"/>
    </location>
</feature>
<feature type="compositionally biased region" description="Basic and acidic residues" evidence="6">
    <location>
        <begin position="2556"/>
        <end position="2565"/>
    </location>
</feature>
<feature type="domain" description="EGF-like" evidence="8">
    <location>
        <begin position="492"/>
        <end position="527"/>
    </location>
</feature>
<dbReference type="InterPro" id="IPR002049">
    <property type="entry name" value="LE_dom"/>
</dbReference>
<dbReference type="Pfam" id="PF25020">
    <property type="entry name" value="TTR_TEN1-4"/>
    <property type="match status" value="1"/>
</dbReference>
<dbReference type="PANTHER" id="PTHR11219">
    <property type="entry name" value="TENEURIN AND N-ACETYLGLUCOSAMINE-1-PHOSPHODIESTER ALPHA-N-ACETYLGLUCOSAMINIDASE"/>
    <property type="match status" value="1"/>
</dbReference>
<dbReference type="InterPro" id="IPR011042">
    <property type="entry name" value="6-blade_b-propeller_TolB-like"/>
</dbReference>
<evidence type="ECO:0000259" key="8">
    <source>
        <dbReference type="PROSITE" id="PS50026"/>
    </source>
</evidence>
<dbReference type="Pfam" id="PF25023">
    <property type="entry name" value="TEN_YD-shell"/>
    <property type="match status" value="1"/>
</dbReference>
<feature type="disulfide bond" evidence="5">
    <location>
        <begin position="302"/>
        <end position="312"/>
    </location>
</feature>
<feature type="disulfide bond" evidence="5">
    <location>
        <begin position="321"/>
        <end position="330"/>
    </location>
</feature>
<dbReference type="InterPro" id="IPR000742">
    <property type="entry name" value="EGF"/>
</dbReference>
<evidence type="ECO:0000313" key="9">
    <source>
        <dbReference type="Proteomes" id="UP000515135"/>
    </source>
</evidence>
<dbReference type="KEGG" id="bbel:109462037"/>
<reference evidence="10" key="1">
    <citation type="submission" date="2025-08" db="UniProtKB">
        <authorList>
            <consortium name="RefSeq"/>
        </authorList>
    </citation>
    <scope>IDENTIFICATION</scope>
    <source>
        <tissue evidence="10">Gonad</tissue>
    </source>
</reference>
<dbReference type="PANTHER" id="PTHR11219:SF69">
    <property type="entry name" value="TENEURIN-A"/>
    <property type="match status" value="1"/>
</dbReference>
<dbReference type="Gene3D" id="2.10.25.10">
    <property type="entry name" value="Laminin"/>
    <property type="match status" value="3"/>
</dbReference>
<dbReference type="SMART" id="SM00181">
    <property type="entry name" value="EGF"/>
    <property type="match status" value="9"/>
</dbReference>
<feature type="compositionally biased region" description="Gly residues" evidence="6">
    <location>
        <begin position="2472"/>
        <end position="2519"/>
    </location>
</feature>
<dbReference type="InterPro" id="IPR011050">
    <property type="entry name" value="Pectin_lyase_fold/virulence"/>
</dbReference>
<dbReference type="InterPro" id="IPR056822">
    <property type="entry name" value="TEN_NHL"/>
</dbReference>
<organism evidence="9 10">
    <name type="scientific">Branchiostoma belcheri</name>
    <name type="common">Amphioxus</name>
    <dbReference type="NCBI Taxonomy" id="7741"/>
    <lineage>
        <taxon>Eukaryota</taxon>
        <taxon>Metazoa</taxon>
        <taxon>Chordata</taxon>
        <taxon>Cephalochordata</taxon>
        <taxon>Leptocardii</taxon>
        <taxon>Amphioxiformes</taxon>
        <taxon>Branchiostomatidae</taxon>
        <taxon>Branchiostoma</taxon>
    </lineage>
</organism>
<dbReference type="SUPFAM" id="SSF51126">
    <property type="entry name" value="Pectin lyase-like"/>
    <property type="match status" value="2"/>
</dbReference>
<name>A0A6P4Y5W1_BRABE</name>
<dbReference type="InterPro" id="IPR023346">
    <property type="entry name" value="Lysozyme-like_dom_sf"/>
</dbReference>